<proteinExistence type="predicted"/>
<gene>
    <name evidence="12" type="ORF">LMXM_28_0580</name>
</gene>
<feature type="compositionally biased region" description="Low complexity" evidence="10">
    <location>
        <begin position="432"/>
        <end position="443"/>
    </location>
</feature>
<feature type="compositionally biased region" description="Polar residues" evidence="10">
    <location>
        <begin position="661"/>
        <end position="671"/>
    </location>
</feature>
<feature type="compositionally biased region" description="Polar residues" evidence="10">
    <location>
        <begin position="851"/>
        <end position="861"/>
    </location>
</feature>
<feature type="compositionally biased region" description="Basic and acidic residues" evidence="10">
    <location>
        <begin position="1417"/>
        <end position="1427"/>
    </location>
</feature>
<evidence type="ECO:0000256" key="3">
    <source>
        <dbReference type="ARBA" id="ARBA00022679"/>
    </source>
</evidence>
<evidence type="ECO:0000256" key="2">
    <source>
        <dbReference type="ARBA" id="ARBA00022527"/>
    </source>
</evidence>
<evidence type="ECO:0000256" key="6">
    <source>
        <dbReference type="ARBA" id="ARBA00022840"/>
    </source>
</evidence>
<evidence type="ECO:0000313" key="13">
    <source>
        <dbReference type="Proteomes" id="UP000007259"/>
    </source>
</evidence>
<feature type="region of interest" description="Disordered" evidence="10">
    <location>
        <begin position="496"/>
        <end position="768"/>
    </location>
</feature>
<evidence type="ECO:0000256" key="5">
    <source>
        <dbReference type="ARBA" id="ARBA00022777"/>
    </source>
</evidence>
<feature type="region of interest" description="Disordered" evidence="10">
    <location>
        <begin position="1415"/>
        <end position="1487"/>
    </location>
</feature>
<dbReference type="VEuPathDB" id="TriTrypDB:LmxM.28.0580"/>
<feature type="region of interest" description="Disordered" evidence="10">
    <location>
        <begin position="311"/>
        <end position="352"/>
    </location>
</feature>
<feature type="region of interest" description="Disordered" evidence="10">
    <location>
        <begin position="407"/>
        <end position="447"/>
    </location>
</feature>
<feature type="region of interest" description="Disordered" evidence="10">
    <location>
        <begin position="155"/>
        <end position="206"/>
    </location>
</feature>
<evidence type="ECO:0000256" key="8">
    <source>
        <dbReference type="ARBA" id="ARBA00048367"/>
    </source>
</evidence>
<dbReference type="InterPro" id="IPR011009">
    <property type="entry name" value="Kinase-like_dom_sf"/>
</dbReference>
<feature type="compositionally biased region" description="Low complexity" evidence="10">
    <location>
        <begin position="544"/>
        <end position="571"/>
    </location>
</feature>
<dbReference type="InterPro" id="IPR008271">
    <property type="entry name" value="Ser/Thr_kinase_AS"/>
</dbReference>
<feature type="compositionally biased region" description="Basic and acidic residues" evidence="10">
    <location>
        <begin position="332"/>
        <end position="346"/>
    </location>
</feature>
<dbReference type="GO" id="GO:0004693">
    <property type="term" value="F:cyclin-dependent protein serine/threonine kinase activity"/>
    <property type="evidence" value="ECO:0007669"/>
    <property type="project" value="UniProtKB-EC"/>
</dbReference>
<evidence type="ECO:0000256" key="9">
    <source>
        <dbReference type="PROSITE-ProRule" id="PRU10141"/>
    </source>
</evidence>
<dbReference type="FunFam" id="3.30.200.20:FF:000049">
    <property type="entry name" value="cyclin-dependent kinase-like 1 isoform X1"/>
    <property type="match status" value="1"/>
</dbReference>
<evidence type="ECO:0000256" key="4">
    <source>
        <dbReference type="ARBA" id="ARBA00022741"/>
    </source>
</evidence>
<feature type="compositionally biased region" description="Polar residues" evidence="10">
    <location>
        <begin position="702"/>
        <end position="712"/>
    </location>
</feature>
<feature type="compositionally biased region" description="Basic and acidic residues" evidence="10">
    <location>
        <begin position="593"/>
        <end position="602"/>
    </location>
</feature>
<dbReference type="OMA" id="HQAIMTN"/>
<dbReference type="SMART" id="SM00220">
    <property type="entry name" value="S_TKc"/>
    <property type="match status" value="1"/>
</dbReference>
<comment type="catalytic activity">
    <reaction evidence="7">
        <text>L-threonyl-[protein] + ATP = O-phospho-L-threonyl-[protein] + ADP + H(+)</text>
        <dbReference type="Rhea" id="RHEA:46608"/>
        <dbReference type="Rhea" id="RHEA-COMP:11060"/>
        <dbReference type="Rhea" id="RHEA-COMP:11605"/>
        <dbReference type="ChEBI" id="CHEBI:15378"/>
        <dbReference type="ChEBI" id="CHEBI:30013"/>
        <dbReference type="ChEBI" id="CHEBI:30616"/>
        <dbReference type="ChEBI" id="CHEBI:61977"/>
        <dbReference type="ChEBI" id="CHEBI:456216"/>
        <dbReference type="EC" id="2.7.11.22"/>
    </reaction>
</comment>
<feature type="domain" description="Protein kinase" evidence="11">
    <location>
        <begin position="4"/>
        <end position="393"/>
    </location>
</feature>
<feature type="compositionally biased region" description="Polar residues" evidence="10">
    <location>
        <begin position="643"/>
        <end position="654"/>
    </location>
</feature>
<feature type="compositionally biased region" description="Low complexity" evidence="10">
    <location>
        <begin position="168"/>
        <end position="179"/>
    </location>
</feature>
<reference evidence="12 13" key="1">
    <citation type="journal article" date="2011" name="Genome Res.">
        <title>Chromosome and gene copy number variation allow major structural change between species and strains of Leishmania.</title>
        <authorList>
            <person name="Rogers M.B."/>
            <person name="Hilley J.D."/>
            <person name="Dickens N.J."/>
            <person name="Wilkes J."/>
            <person name="Bates P.A."/>
            <person name="Depledge D.P."/>
            <person name="Harris D."/>
            <person name="Her Y."/>
            <person name="Herzyk P."/>
            <person name="Imamura H."/>
            <person name="Otto T.D."/>
            <person name="Sanders M."/>
            <person name="Seeger K."/>
            <person name="Dujardin J.C."/>
            <person name="Berriman M."/>
            <person name="Smith D.F."/>
            <person name="Hertz-Fowler C."/>
            <person name="Mottram J.C."/>
        </authorList>
    </citation>
    <scope>NUCLEOTIDE SEQUENCE [LARGE SCALE GENOMIC DNA]</scope>
    <source>
        <strain evidence="12 13">MHOM/GT/2001/U1103</strain>
    </source>
</reference>
<evidence type="ECO:0000256" key="7">
    <source>
        <dbReference type="ARBA" id="ARBA00047811"/>
    </source>
</evidence>
<feature type="compositionally biased region" description="Polar residues" evidence="10">
    <location>
        <begin position="798"/>
        <end position="810"/>
    </location>
</feature>
<comment type="catalytic activity">
    <reaction evidence="8">
        <text>L-seryl-[protein] + ATP = O-phospho-L-seryl-[protein] + ADP + H(+)</text>
        <dbReference type="Rhea" id="RHEA:17989"/>
        <dbReference type="Rhea" id="RHEA-COMP:9863"/>
        <dbReference type="Rhea" id="RHEA-COMP:11604"/>
        <dbReference type="ChEBI" id="CHEBI:15378"/>
        <dbReference type="ChEBI" id="CHEBI:29999"/>
        <dbReference type="ChEBI" id="CHEBI:30616"/>
        <dbReference type="ChEBI" id="CHEBI:83421"/>
        <dbReference type="ChEBI" id="CHEBI:456216"/>
        <dbReference type="EC" id="2.7.11.22"/>
    </reaction>
</comment>
<evidence type="ECO:0000259" key="11">
    <source>
        <dbReference type="PROSITE" id="PS50011"/>
    </source>
</evidence>
<feature type="region of interest" description="Disordered" evidence="10">
    <location>
        <begin position="1049"/>
        <end position="1199"/>
    </location>
</feature>
<feature type="region of interest" description="Disordered" evidence="10">
    <location>
        <begin position="782"/>
        <end position="946"/>
    </location>
</feature>
<feature type="compositionally biased region" description="Polar residues" evidence="10">
    <location>
        <begin position="1431"/>
        <end position="1454"/>
    </location>
</feature>
<organism evidence="12 13">
    <name type="scientific">Leishmania mexicana (strain MHOM/GT/2001/U1103)</name>
    <dbReference type="NCBI Taxonomy" id="929439"/>
    <lineage>
        <taxon>Eukaryota</taxon>
        <taxon>Discoba</taxon>
        <taxon>Euglenozoa</taxon>
        <taxon>Kinetoplastea</taxon>
        <taxon>Metakinetoplastina</taxon>
        <taxon>Trypanosomatida</taxon>
        <taxon>Trypanosomatidae</taxon>
        <taxon>Leishmaniinae</taxon>
        <taxon>Leishmania</taxon>
    </lineage>
</organism>
<evidence type="ECO:0000313" key="12">
    <source>
        <dbReference type="EMBL" id="CBZ28420.1"/>
    </source>
</evidence>
<protein>
    <recommendedName>
        <fullName evidence="1">cyclin-dependent kinase</fullName>
        <ecNumber evidence="1">2.7.11.22</ecNumber>
    </recommendedName>
</protein>
<dbReference type="InterPro" id="IPR017441">
    <property type="entry name" value="Protein_kinase_ATP_BS"/>
</dbReference>
<feature type="compositionally biased region" description="Basic and acidic residues" evidence="10">
    <location>
        <begin position="878"/>
        <end position="891"/>
    </location>
</feature>
<sequence length="1579" mass="165705">MDNYDVLEVIGEGTYGVVFKCRDKRTDRIVAVKQFKNFQTNAYVRVAMLRELRVEQLLKGEPNVTQLLEAFKQKNRLYLVMEYIPRSLLDVLEEVQHGLPEDSLVVLLFTMLLGIRSCHRNGIIHRDVKPENILVRDDGTASLCDFGFCRPLPRQLQPQAPPPSHKLSISSQDIGSSASPMAESGSFGQRPLLSPNDTPQMCTGASVSSGNSAVLNELVLADHQAIMTNYVATRWYRSPEMLLGMPSYTYAVDMWAVGAIMAEAIDGEPLLPGKTELEQLSLIQARIGDFPAAYEAGVRKRNGGMLRLRSVNPLAAPPQQLRTKSVQHKSRRASDAKDAAQKRTESKQGTSSYLTERYGGRITKAGMNLLHRLLRIDAAERITVEEALEHPYFDSVRGRFDASANGARRARSSNGACDEAPEMQALTEETTESTTMPPTATTSCQAPLPSLIATGAVGRTSTFLSMSGAAAGGGSPCLLAAAPPLDEVPFSMVDRMDAGANDDGGGPMQMPCGAECSPSVTSVAWEASSSSPGSREPCAVAGGNSSTTNSSSLSLWTASDTSAEAAPPTDATAEKDHVSLPQCSSVLAPLHPESPKSREAGGHHTSAAACNRADEDGNSSPPQLAPEEANGGVQPVLRRQVASDGSNTSATQRDVSMHSGDCTSASLLPSRQSHHNPRDARQLRHRTSSLESGGSVTAVRGTDSSPTNTALQEPSGAGGAASAAVISDTDVPASLSLLQPRRTTQRRSDGVVDSQPPSSKISAAKACRATSPSSLLAKSYSFKSIPTSRSKALAPNVVQPTSKCDLMQSTPEDDTEKRRHPSGPMSAPRSQGSRGGAEKRAAANSKGAHTFGSSFMTSNALRSARGNPGRTGELSSPSKERRSSVGRRIDGDGLQAVPAAPSCVNATTPASSFRATAQEPAEVSALRRRSTAKSRPLPQPGRRTSTATARARIANGNLHSPALPKPLLVRSSPEAPASLAVSDARVSGGKKRGLSRVVSPHLPREVRPLPAPERVTLLQEIESLEFLVGTPSAVEVLAPVVAAPVSHVPEHAESDTDAGGGARGRNQGDTRASATARAGHVVPASQPPGMPDKDVRPDGDRGGGNASPSLTLGETRRQCAETASSRASAAKRDTVASGTTSILGDGTASSELEDHGRQQSLQRPPHPSGTTGGRPLRMDLNSLSGTTHTSSTNVTTVGSSRAAPSLIFRSSRTVSSPLKLATIQPSSFTIQGEGELRELSTNGCHGSISASTRMSFTTLSNSAASPPTRRLAPALLRHHHPTTAAGASSGQASTSLGPDPVFGSSAFSAHSPLLAKNSAWSPTLSPNPQKRSNADGRRTSIDSPIVSLSGMRQQRRLSDIPIELSISEELFADSAAGGPGVGHWKNENTTPLSTTPPITMPDDLETVVLMGTPPAHQRTDQRRRDEAPCTATWSPVRSGTTAMMSSSMPDNSTPFRGLDRDSADSSAPFAGKGSAAKTEVVDHTAGTTRHSVTPALFAAAPKGVPTLDEDDVMNFCETPSPLMRGTLEAGGTGSSASTPSRKIPGPSLAPPQPLLGGASVVSAQQLHTGGGRRKSRLVL</sequence>
<feature type="compositionally biased region" description="Polar residues" evidence="10">
    <location>
        <begin position="1136"/>
        <end position="1150"/>
    </location>
</feature>
<dbReference type="InterPro" id="IPR050117">
    <property type="entry name" value="MAPK"/>
</dbReference>
<feature type="compositionally biased region" description="Polar residues" evidence="10">
    <location>
        <begin position="1318"/>
        <end position="1331"/>
    </location>
</feature>
<dbReference type="EMBL" id="FR799581">
    <property type="protein sequence ID" value="CBZ28420.1"/>
    <property type="molecule type" value="Genomic_DNA"/>
</dbReference>
<feature type="compositionally biased region" description="Low complexity" evidence="10">
    <location>
        <begin position="1184"/>
        <end position="1199"/>
    </location>
</feature>
<keyword evidence="13" id="KW-1185">Reference proteome</keyword>
<dbReference type="RefSeq" id="XP_003876891.1">
    <property type="nucleotide sequence ID" value="XM_003876842.1"/>
</dbReference>
<evidence type="ECO:0000256" key="1">
    <source>
        <dbReference type="ARBA" id="ARBA00012425"/>
    </source>
</evidence>
<feature type="region of interest" description="Disordered" evidence="10">
    <location>
        <begin position="1519"/>
        <end position="1556"/>
    </location>
</feature>
<dbReference type="GeneID" id="13450394"/>
<keyword evidence="4 9" id="KW-0547">Nucleotide-binding</keyword>
<accession>E9AZL9</accession>
<dbReference type="PANTHER" id="PTHR24055">
    <property type="entry name" value="MITOGEN-ACTIVATED PROTEIN KINASE"/>
    <property type="match status" value="1"/>
</dbReference>
<dbReference type="Gene3D" id="1.10.510.10">
    <property type="entry name" value="Transferase(Phosphotransferase) domain 1"/>
    <property type="match status" value="1"/>
</dbReference>
<feature type="compositionally biased region" description="Low complexity" evidence="10">
    <location>
        <begin position="407"/>
        <end position="416"/>
    </location>
</feature>
<dbReference type="GO" id="GO:0005524">
    <property type="term" value="F:ATP binding"/>
    <property type="evidence" value="ECO:0007669"/>
    <property type="project" value="UniProtKB-UniRule"/>
</dbReference>
<dbReference type="Proteomes" id="UP000007259">
    <property type="component" value="Chromosome 28"/>
</dbReference>
<dbReference type="PhylomeDB" id="E9AZL9"/>
<keyword evidence="3" id="KW-0808">Transferase</keyword>
<feature type="compositionally biased region" description="Polar residues" evidence="10">
    <location>
        <begin position="518"/>
        <end position="533"/>
    </location>
</feature>
<name>E9AZL9_LEIMU</name>
<dbReference type="SUPFAM" id="SSF56112">
    <property type="entry name" value="Protein kinase-like (PK-like)"/>
    <property type="match status" value="1"/>
</dbReference>
<dbReference type="PROSITE" id="PS00107">
    <property type="entry name" value="PROTEIN_KINASE_ATP"/>
    <property type="match status" value="1"/>
</dbReference>
<feature type="compositionally biased region" description="Polar residues" evidence="10">
    <location>
        <begin position="904"/>
        <end position="915"/>
    </location>
</feature>
<dbReference type="KEGG" id="lmi:LMXM_28_0580"/>
<keyword evidence="2" id="KW-0723">Serine/threonine-protein kinase</keyword>
<dbReference type="OrthoDB" id="548217at2759"/>
<feature type="compositionally biased region" description="Basic and acidic residues" evidence="10">
    <location>
        <begin position="1091"/>
        <end position="1101"/>
    </location>
</feature>
<keyword evidence="6 9" id="KW-0067">ATP-binding</keyword>
<evidence type="ECO:0000256" key="10">
    <source>
        <dbReference type="SAM" id="MobiDB-lite"/>
    </source>
</evidence>
<dbReference type="EC" id="2.7.11.22" evidence="1"/>
<feature type="region of interest" description="Disordered" evidence="10">
    <location>
        <begin position="1317"/>
        <end position="1352"/>
    </location>
</feature>
<feature type="compositionally biased region" description="Polar residues" evidence="10">
    <location>
        <begin position="1387"/>
        <end position="1397"/>
    </location>
</feature>
<dbReference type="Pfam" id="PF00069">
    <property type="entry name" value="Pkinase"/>
    <property type="match status" value="2"/>
</dbReference>
<keyword evidence="5 12" id="KW-0418">Kinase</keyword>
<dbReference type="Gene3D" id="3.30.200.20">
    <property type="entry name" value="Phosphorylase Kinase, domain 1"/>
    <property type="match status" value="1"/>
</dbReference>
<feature type="binding site" evidence="9">
    <location>
        <position position="33"/>
    </location>
    <ligand>
        <name>ATP</name>
        <dbReference type="ChEBI" id="CHEBI:30616"/>
    </ligand>
</feature>
<feature type="region of interest" description="Disordered" evidence="10">
    <location>
        <begin position="1379"/>
        <end position="1399"/>
    </location>
</feature>
<dbReference type="PROSITE" id="PS00108">
    <property type="entry name" value="PROTEIN_KINASE_ST"/>
    <property type="match status" value="1"/>
</dbReference>
<dbReference type="InterPro" id="IPR000719">
    <property type="entry name" value="Prot_kinase_dom"/>
</dbReference>
<dbReference type="PROSITE" id="PS50011">
    <property type="entry name" value="PROTEIN_KINASE_DOM"/>
    <property type="match status" value="1"/>
</dbReference>
<feature type="compositionally biased region" description="Polar residues" evidence="10">
    <location>
        <begin position="195"/>
        <end position="206"/>
    </location>
</feature>